<protein>
    <recommendedName>
        <fullName evidence="7">Pre-mRNA-splicing factor 38</fullName>
    </recommendedName>
</protein>
<comment type="similarity">
    <text evidence="2 7">Belongs to the PRP38 family.</text>
</comment>
<proteinExistence type="inferred from homology"/>
<accession>A0A1Y1ZQ20</accession>
<keyword evidence="10" id="KW-1185">Reference proteome</keyword>
<comment type="function">
    <text evidence="7">Required for pre-mRNA splicing.</text>
</comment>
<comment type="caution">
    <text evidence="9">The sequence shown here is derived from an EMBL/GenBank/DDBJ whole genome shotgun (WGS) entry which is preliminary data.</text>
</comment>
<evidence type="ECO:0000313" key="10">
    <source>
        <dbReference type="Proteomes" id="UP000193144"/>
    </source>
</evidence>
<evidence type="ECO:0000256" key="7">
    <source>
        <dbReference type="RuleBase" id="RU367025"/>
    </source>
</evidence>
<organism evidence="9 10">
    <name type="scientific">Clohesyomyces aquaticus</name>
    <dbReference type="NCBI Taxonomy" id="1231657"/>
    <lineage>
        <taxon>Eukaryota</taxon>
        <taxon>Fungi</taxon>
        <taxon>Dikarya</taxon>
        <taxon>Ascomycota</taxon>
        <taxon>Pezizomycotina</taxon>
        <taxon>Dothideomycetes</taxon>
        <taxon>Pleosporomycetidae</taxon>
        <taxon>Pleosporales</taxon>
        <taxon>Lindgomycetaceae</taxon>
        <taxon>Clohesyomyces</taxon>
    </lineage>
</organism>
<feature type="compositionally biased region" description="Basic and acidic residues" evidence="8">
    <location>
        <begin position="120"/>
        <end position="129"/>
    </location>
</feature>
<evidence type="ECO:0000256" key="8">
    <source>
        <dbReference type="SAM" id="MobiDB-lite"/>
    </source>
</evidence>
<name>A0A1Y1ZQ20_9PLEO</name>
<evidence type="ECO:0000313" key="9">
    <source>
        <dbReference type="EMBL" id="ORY11915.1"/>
    </source>
</evidence>
<reference evidence="9 10" key="1">
    <citation type="submission" date="2016-07" db="EMBL/GenBank/DDBJ databases">
        <title>Pervasive Adenine N6-methylation of Active Genes in Fungi.</title>
        <authorList>
            <consortium name="DOE Joint Genome Institute"/>
            <person name="Mondo S.J."/>
            <person name="Dannebaum R.O."/>
            <person name="Kuo R.C."/>
            <person name="Labutti K."/>
            <person name="Haridas S."/>
            <person name="Kuo A."/>
            <person name="Salamov A."/>
            <person name="Ahrendt S.R."/>
            <person name="Lipzen A."/>
            <person name="Sullivan W."/>
            <person name="Andreopoulos W.B."/>
            <person name="Clum A."/>
            <person name="Lindquist E."/>
            <person name="Daum C."/>
            <person name="Ramamoorthy G.K."/>
            <person name="Gryganskyi A."/>
            <person name="Culley D."/>
            <person name="Magnuson J.K."/>
            <person name="James T.Y."/>
            <person name="O'Malley M.A."/>
            <person name="Stajich J.E."/>
            <person name="Spatafora J.W."/>
            <person name="Visel A."/>
            <person name="Grigoriev I.V."/>
        </authorList>
    </citation>
    <scope>NUCLEOTIDE SEQUENCE [LARGE SCALE GENOMIC DNA]</scope>
    <source>
        <strain evidence="9 10">CBS 115471</strain>
    </source>
</reference>
<feature type="region of interest" description="Disordered" evidence="8">
    <location>
        <begin position="109"/>
        <end position="157"/>
    </location>
</feature>
<comment type="subcellular location">
    <subcellularLocation>
        <location evidence="1 7">Nucleus</location>
    </subcellularLocation>
</comment>
<dbReference type="STRING" id="1231657.A0A1Y1ZQ20"/>
<dbReference type="GO" id="GO:0000398">
    <property type="term" value="P:mRNA splicing, via spliceosome"/>
    <property type="evidence" value="ECO:0007669"/>
    <property type="project" value="UniProtKB-UniRule"/>
</dbReference>
<dbReference type="Pfam" id="PF03371">
    <property type="entry name" value="PRP38"/>
    <property type="match status" value="1"/>
</dbReference>
<dbReference type="GO" id="GO:0005681">
    <property type="term" value="C:spliceosomal complex"/>
    <property type="evidence" value="ECO:0007669"/>
    <property type="project" value="UniProtKB-KW"/>
</dbReference>
<keyword evidence="3 7" id="KW-0507">mRNA processing</keyword>
<evidence type="ECO:0000256" key="1">
    <source>
        <dbReference type="ARBA" id="ARBA00004123"/>
    </source>
</evidence>
<feature type="region of interest" description="Disordered" evidence="8">
    <location>
        <begin position="256"/>
        <end position="345"/>
    </location>
</feature>
<dbReference type="EMBL" id="MCFA01000056">
    <property type="protein sequence ID" value="ORY11915.1"/>
    <property type="molecule type" value="Genomic_DNA"/>
</dbReference>
<keyword evidence="6 7" id="KW-0539">Nucleus</keyword>
<dbReference type="AlphaFoldDB" id="A0A1Y1ZQ20"/>
<evidence type="ECO:0000256" key="3">
    <source>
        <dbReference type="ARBA" id="ARBA00022664"/>
    </source>
</evidence>
<keyword evidence="4 7" id="KW-0747">Spliceosome</keyword>
<dbReference type="OrthoDB" id="190958at2759"/>
<dbReference type="Proteomes" id="UP000193144">
    <property type="component" value="Unassembled WGS sequence"/>
</dbReference>
<dbReference type="InterPro" id="IPR005037">
    <property type="entry name" value="PRP38"/>
</dbReference>
<feature type="compositionally biased region" description="Basic and acidic residues" evidence="8">
    <location>
        <begin position="314"/>
        <end position="329"/>
    </location>
</feature>
<evidence type="ECO:0000256" key="5">
    <source>
        <dbReference type="ARBA" id="ARBA00023187"/>
    </source>
</evidence>
<evidence type="ECO:0000256" key="6">
    <source>
        <dbReference type="ARBA" id="ARBA00023242"/>
    </source>
</evidence>
<gene>
    <name evidence="9" type="ORF">BCR34DRAFT_483467</name>
</gene>
<sequence length="345" mass="38785">MSKPSYSSHKADASKLLDDRGYGGRLIRGQNPAILFESGVRNRIIQSYYWKEQCFGLNEATLCDRAAQLKYIGGTTGVNGKPTPFLCLAFKLCQLVPEEGVVREMLNFEVDEDEDDENDNGEHGKREAEAEGNGGIENDETEEGAPPTALANIPLPLDPEATGRRGAFKYLRCLAAFYIRLAWEPVAIHQTLEPLLSDYRKIKRKTKEGYAMTYIDQFVDDLLTKERVCATSLWRMPPRSQLEDLDLLEQRVSPLQGEVDMLDGSDGEGVEEVGGRSRSKTRSLGSERSGRGRGYREGSESSGRSYSRSRSRSPRSERSYRRGGRDRSRSRTRSRSRSYRSGESD</sequence>
<feature type="compositionally biased region" description="Acidic residues" evidence="8">
    <location>
        <begin position="260"/>
        <end position="271"/>
    </location>
</feature>
<evidence type="ECO:0000256" key="2">
    <source>
        <dbReference type="ARBA" id="ARBA00006164"/>
    </source>
</evidence>
<feature type="compositionally biased region" description="Acidic residues" evidence="8">
    <location>
        <begin position="109"/>
        <end position="119"/>
    </location>
</feature>
<keyword evidence="5 7" id="KW-0508">mRNA splicing</keyword>
<feature type="compositionally biased region" description="Basic and acidic residues" evidence="8">
    <location>
        <begin position="288"/>
        <end position="299"/>
    </location>
</feature>
<evidence type="ECO:0000256" key="4">
    <source>
        <dbReference type="ARBA" id="ARBA00022728"/>
    </source>
</evidence>
<dbReference type="PANTHER" id="PTHR23142">
    <property type="entry name" value="PRE-MRNA-SPLICING FACTOR 38A-RELATED"/>
    <property type="match status" value="1"/>
</dbReference>